<dbReference type="GO" id="GO:0005886">
    <property type="term" value="C:plasma membrane"/>
    <property type="evidence" value="ECO:0007669"/>
    <property type="project" value="TreeGrafter"/>
</dbReference>
<dbReference type="PROSITE" id="PS51380">
    <property type="entry name" value="EXS"/>
    <property type="match status" value="1"/>
</dbReference>
<keyword evidence="4 7" id="KW-1133">Transmembrane helix</keyword>
<dbReference type="GO" id="GO:0016036">
    <property type="term" value="P:cellular response to phosphate starvation"/>
    <property type="evidence" value="ECO:0007669"/>
    <property type="project" value="TreeGrafter"/>
</dbReference>
<evidence type="ECO:0000256" key="7">
    <source>
        <dbReference type="SAM" id="Phobius"/>
    </source>
</evidence>
<feature type="transmembrane region" description="Helical" evidence="7">
    <location>
        <begin position="575"/>
        <end position="594"/>
    </location>
</feature>
<evidence type="ECO:0000256" key="3">
    <source>
        <dbReference type="ARBA" id="ARBA00022692"/>
    </source>
</evidence>
<comment type="similarity">
    <text evidence="2">Belongs to the SYG1 (TC 2.A.94) family.</text>
</comment>
<dbReference type="OrthoDB" id="9970435at2759"/>
<name>A0A0M4EX58_DROBS</name>
<feature type="domain" description="SPX" evidence="9">
    <location>
        <begin position="1"/>
        <end position="250"/>
    </location>
</feature>
<accession>A0A0M4EX58</accession>
<reference evidence="10 11" key="1">
    <citation type="submission" date="2015-08" db="EMBL/GenBank/DDBJ databases">
        <title>Ancestral chromatin configuration constrains chromatin evolution on differentiating sex chromosomes in Drosophila.</title>
        <authorList>
            <person name="Zhou Q."/>
            <person name="Bachtrog D."/>
        </authorList>
    </citation>
    <scope>NUCLEOTIDE SEQUENCE [LARGE SCALE GENOMIC DNA]</scope>
    <source>
        <tissue evidence="10">Whole larvae</tissue>
    </source>
</reference>
<feature type="domain" description="EXS" evidence="8">
    <location>
        <begin position="500"/>
        <end position="692"/>
    </location>
</feature>
<dbReference type="GO" id="GO:0000822">
    <property type="term" value="F:inositol hexakisphosphate binding"/>
    <property type="evidence" value="ECO:0007669"/>
    <property type="project" value="TreeGrafter"/>
</dbReference>
<dbReference type="PROSITE" id="PS51382">
    <property type="entry name" value="SPX"/>
    <property type="match status" value="1"/>
</dbReference>
<organism evidence="10 11">
    <name type="scientific">Drosophila busckii</name>
    <name type="common">Fruit fly</name>
    <dbReference type="NCBI Taxonomy" id="30019"/>
    <lineage>
        <taxon>Eukaryota</taxon>
        <taxon>Metazoa</taxon>
        <taxon>Ecdysozoa</taxon>
        <taxon>Arthropoda</taxon>
        <taxon>Hexapoda</taxon>
        <taxon>Insecta</taxon>
        <taxon>Pterygota</taxon>
        <taxon>Neoptera</taxon>
        <taxon>Endopterygota</taxon>
        <taxon>Diptera</taxon>
        <taxon>Brachycera</taxon>
        <taxon>Muscomorpha</taxon>
        <taxon>Ephydroidea</taxon>
        <taxon>Drosophilidae</taxon>
        <taxon>Drosophila</taxon>
    </lineage>
</organism>
<comment type="subcellular location">
    <subcellularLocation>
        <location evidence="1">Membrane</location>
        <topology evidence="1">Multi-pass membrane protein</topology>
    </subcellularLocation>
</comment>
<feature type="compositionally biased region" description="Polar residues" evidence="6">
    <location>
        <begin position="180"/>
        <end position="191"/>
    </location>
</feature>
<dbReference type="PANTHER" id="PTHR10783:SF127">
    <property type="entry name" value="LD30826P-RELATED"/>
    <property type="match status" value="1"/>
</dbReference>
<evidence type="ECO:0000313" key="10">
    <source>
        <dbReference type="EMBL" id="ALC48230.1"/>
    </source>
</evidence>
<feature type="transmembrane region" description="Helical" evidence="7">
    <location>
        <begin position="619"/>
        <end position="637"/>
    </location>
</feature>
<proteinExistence type="inferred from homology"/>
<evidence type="ECO:0000256" key="4">
    <source>
        <dbReference type="ARBA" id="ARBA00022989"/>
    </source>
</evidence>
<keyword evidence="3 7" id="KW-0812">Transmembrane</keyword>
<dbReference type="GO" id="GO:0005794">
    <property type="term" value="C:Golgi apparatus"/>
    <property type="evidence" value="ECO:0007669"/>
    <property type="project" value="TreeGrafter"/>
</dbReference>
<evidence type="ECO:0000256" key="2">
    <source>
        <dbReference type="ARBA" id="ARBA00009665"/>
    </source>
</evidence>
<dbReference type="InterPro" id="IPR004331">
    <property type="entry name" value="SPX_dom"/>
</dbReference>
<feature type="region of interest" description="Disordered" evidence="6">
    <location>
        <begin position="177"/>
        <end position="196"/>
    </location>
</feature>
<protein>
    <submittedName>
        <fullName evidence="10">CG10481</fullName>
    </submittedName>
</protein>
<gene>
    <name evidence="10" type="ORF">Dbus_chrXg86</name>
</gene>
<keyword evidence="5 7" id="KW-0472">Membrane</keyword>
<evidence type="ECO:0000259" key="8">
    <source>
        <dbReference type="PROSITE" id="PS51380"/>
    </source>
</evidence>
<feature type="transmembrane region" description="Helical" evidence="7">
    <location>
        <begin position="387"/>
        <end position="407"/>
    </location>
</feature>
<feature type="transmembrane region" description="Helical" evidence="7">
    <location>
        <begin position="419"/>
        <end position="438"/>
    </location>
</feature>
<dbReference type="Pfam" id="PF03105">
    <property type="entry name" value="SPX"/>
    <property type="match status" value="1"/>
</dbReference>
<evidence type="ECO:0000256" key="5">
    <source>
        <dbReference type="ARBA" id="ARBA00023136"/>
    </source>
</evidence>
<feature type="transmembrane region" description="Helical" evidence="7">
    <location>
        <begin position="536"/>
        <end position="555"/>
    </location>
</feature>
<dbReference type="AlphaFoldDB" id="A0A0M4EX58"/>
<keyword evidence="11" id="KW-1185">Reference proteome</keyword>
<dbReference type="SMR" id="A0A0M4EX58"/>
<evidence type="ECO:0000256" key="1">
    <source>
        <dbReference type="ARBA" id="ARBA00004141"/>
    </source>
</evidence>
<dbReference type="PANTHER" id="PTHR10783">
    <property type="entry name" value="XENOTROPIC AND POLYTROPIC RETROVIRUS RECEPTOR 1-RELATED"/>
    <property type="match status" value="1"/>
</dbReference>
<dbReference type="Proteomes" id="UP000494163">
    <property type="component" value="Chromosome X"/>
</dbReference>
<sequence length="692" mass="79580">MPSMATAGTTPITGTLYRPAAVAVAATGATPTLPVAMFYATPPKPFAAGAVRDGAERSRLLELLRAPNNLTSPTLEPSSKGLLNGPGQNNCFLNCAVQMLKALIRRGVEQAPRPEHATQLEISAYYKQFEEQFFAECQVELTRVNNFFLEKLAEARRKHATLKLQLLDTMRVHHDHDPGSFQSLHSGQRSNAAEKRKMMTPRQLRIAYSEFYLMLVLLQNFQALNETGFRKICKKYDKYLKSTRGMQWLERSLGTIAFTDYAPLRRIVSEVEDLYTEHLAAGDRAQAMAKLRVPPLGEPSPPRIVFRAGLTLGMFLMLLLITILSYMRRPPVPANLPAFLCLYRGPFTWVIFNFYMAANVAGWRRFGINHVLIFEIDPRSHLLPATFLEIASTFGILWTLSMLGFLFHDLLHVPDPFVFPLALTLIMVTLLINPLPIMNWPARWWTIKLVGRVISAPFHYVGFADFWMGDQMNSLANCVADYYYIARFFIICWRRYTNLNPCFAEDIFAPISKCLPAWFRFAQCLRRFRDSGSKSLSYLVNAGKYSTTFFVVLFSTLRKRTDDGYANTFSNPYTWLFITSYIVSTGYCYAWDVIRDFGLFQIWRGEHLFLRKQLVYPQYFYYFVIVENFILRCYWALEFTLLYFKIVSPYAVKTMGGFLEITRSCGTWTRFDARFVDWLNMFVVAKIAYSVP</sequence>
<dbReference type="Pfam" id="PF03124">
    <property type="entry name" value="EXS"/>
    <property type="match status" value="1"/>
</dbReference>
<dbReference type="CDD" id="cd14477">
    <property type="entry name" value="SPX_XPR1_like"/>
    <property type="match status" value="1"/>
</dbReference>
<dbReference type="STRING" id="30019.A0A0M4EX58"/>
<evidence type="ECO:0000259" key="9">
    <source>
        <dbReference type="PROSITE" id="PS51382"/>
    </source>
</evidence>
<dbReference type="GO" id="GO:0006817">
    <property type="term" value="P:phosphate ion transport"/>
    <property type="evidence" value="ECO:0007669"/>
    <property type="project" value="TreeGrafter"/>
</dbReference>
<feature type="transmembrane region" description="Helical" evidence="7">
    <location>
        <begin position="304"/>
        <end position="327"/>
    </location>
</feature>
<evidence type="ECO:0000256" key="6">
    <source>
        <dbReference type="SAM" id="MobiDB-lite"/>
    </source>
</evidence>
<dbReference type="OMA" id="NPYTWLF"/>
<dbReference type="InterPro" id="IPR004342">
    <property type="entry name" value="EXS_C"/>
</dbReference>
<evidence type="ECO:0000313" key="11">
    <source>
        <dbReference type="Proteomes" id="UP000494163"/>
    </source>
</evidence>
<dbReference type="EMBL" id="CP012528">
    <property type="protein sequence ID" value="ALC48230.1"/>
    <property type="molecule type" value="Genomic_DNA"/>
</dbReference>
<feature type="transmembrane region" description="Helical" evidence="7">
    <location>
        <begin position="347"/>
        <end position="366"/>
    </location>
</feature>